<accession>A0AAD4N9J6</accession>
<evidence type="ECO:0000256" key="6">
    <source>
        <dbReference type="SAM" id="Phobius"/>
    </source>
</evidence>
<evidence type="ECO:0000256" key="3">
    <source>
        <dbReference type="ARBA" id="ARBA00022989"/>
    </source>
</evidence>
<name>A0AAD4N9J6_9BILA</name>
<keyword evidence="2 5" id="KW-0812">Transmembrane</keyword>
<evidence type="ECO:0000256" key="1">
    <source>
        <dbReference type="ARBA" id="ARBA00004141"/>
    </source>
</evidence>
<keyword evidence="4 5" id="KW-0472">Membrane</keyword>
<gene>
    <name evidence="8" type="ORF">DdX_04432</name>
</gene>
<proteinExistence type="predicted"/>
<comment type="subcellular location">
    <subcellularLocation>
        <location evidence="1">Membrane</location>
        <topology evidence="1">Multi-pass membrane protein</topology>
    </subcellularLocation>
</comment>
<evidence type="ECO:0000313" key="8">
    <source>
        <dbReference type="EMBL" id="KAI1722127.1"/>
    </source>
</evidence>
<comment type="caution">
    <text evidence="8">The sequence shown here is derived from an EMBL/GenBank/DDBJ whole genome shotgun (WGS) entry which is preliminary data.</text>
</comment>
<protein>
    <recommendedName>
        <fullName evidence="7">MARVEL domain-containing protein</fullName>
    </recommendedName>
</protein>
<keyword evidence="3 6" id="KW-1133">Transmembrane helix</keyword>
<dbReference type="Proteomes" id="UP001201812">
    <property type="component" value="Unassembled WGS sequence"/>
</dbReference>
<reference evidence="8" key="1">
    <citation type="submission" date="2022-01" db="EMBL/GenBank/DDBJ databases">
        <title>Genome Sequence Resource for Two Populations of Ditylenchus destructor, the Migratory Endoparasitic Phytonematode.</title>
        <authorList>
            <person name="Zhang H."/>
            <person name="Lin R."/>
            <person name="Xie B."/>
        </authorList>
    </citation>
    <scope>NUCLEOTIDE SEQUENCE</scope>
    <source>
        <strain evidence="8">BazhouSP</strain>
    </source>
</reference>
<organism evidence="8 9">
    <name type="scientific">Ditylenchus destructor</name>
    <dbReference type="NCBI Taxonomy" id="166010"/>
    <lineage>
        <taxon>Eukaryota</taxon>
        <taxon>Metazoa</taxon>
        <taxon>Ecdysozoa</taxon>
        <taxon>Nematoda</taxon>
        <taxon>Chromadorea</taxon>
        <taxon>Rhabditida</taxon>
        <taxon>Tylenchina</taxon>
        <taxon>Tylenchomorpha</taxon>
        <taxon>Sphaerularioidea</taxon>
        <taxon>Anguinidae</taxon>
        <taxon>Anguininae</taxon>
        <taxon>Ditylenchus</taxon>
    </lineage>
</organism>
<feature type="domain" description="MARVEL" evidence="7">
    <location>
        <begin position="59"/>
        <end position="193"/>
    </location>
</feature>
<evidence type="ECO:0000256" key="2">
    <source>
        <dbReference type="ARBA" id="ARBA00022692"/>
    </source>
</evidence>
<dbReference type="AlphaFoldDB" id="A0AAD4N9J6"/>
<feature type="transmembrane region" description="Helical" evidence="6">
    <location>
        <begin position="168"/>
        <end position="189"/>
    </location>
</feature>
<dbReference type="GO" id="GO:0016020">
    <property type="term" value="C:membrane"/>
    <property type="evidence" value="ECO:0007669"/>
    <property type="project" value="UniProtKB-SubCell"/>
</dbReference>
<dbReference type="PROSITE" id="PS51225">
    <property type="entry name" value="MARVEL"/>
    <property type="match status" value="1"/>
</dbReference>
<dbReference type="InterPro" id="IPR008253">
    <property type="entry name" value="Marvel"/>
</dbReference>
<evidence type="ECO:0000259" key="7">
    <source>
        <dbReference type="PROSITE" id="PS51225"/>
    </source>
</evidence>
<feature type="transmembrane region" description="Helical" evidence="6">
    <location>
        <begin position="94"/>
        <end position="112"/>
    </location>
</feature>
<sequence length="206" mass="23386">MPDKNNGEDRLKSVSETVWYYSKTHFDFQIPNGKPARRRRKSASDVLFKCCAVYVDHDYLRGWEGTMKILEICLCCFSILLALSVNGVEGERGFSIFISCLALFAASAILICKLLTINRRLTPQHWFVMETGIYTALSIGFLASASMMTFVCATFWADNSPSRQSLPLLEAVVLGGCAFIFVIDALIVYKHRRIRTWIPFVSDYRI</sequence>
<feature type="transmembrane region" description="Helical" evidence="6">
    <location>
        <begin position="69"/>
        <end position="88"/>
    </location>
</feature>
<evidence type="ECO:0000256" key="5">
    <source>
        <dbReference type="PROSITE-ProRule" id="PRU00581"/>
    </source>
</evidence>
<evidence type="ECO:0000256" key="4">
    <source>
        <dbReference type="ARBA" id="ARBA00023136"/>
    </source>
</evidence>
<dbReference type="EMBL" id="JAKKPZ010000004">
    <property type="protein sequence ID" value="KAI1722127.1"/>
    <property type="molecule type" value="Genomic_DNA"/>
</dbReference>
<evidence type="ECO:0000313" key="9">
    <source>
        <dbReference type="Proteomes" id="UP001201812"/>
    </source>
</evidence>
<feature type="transmembrane region" description="Helical" evidence="6">
    <location>
        <begin position="133"/>
        <end position="156"/>
    </location>
</feature>
<keyword evidence="9" id="KW-1185">Reference proteome</keyword>